<evidence type="ECO:0000256" key="1">
    <source>
        <dbReference type="ARBA" id="ARBA00022729"/>
    </source>
</evidence>
<dbReference type="GO" id="GO:0042597">
    <property type="term" value="C:periplasmic space"/>
    <property type="evidence" value="ECO:0007669"/>
    <property type="project" value="InterPro"/>
</dbReference>
<dbReference type="InterPro" id="IPR008929">
    <property type="entry name" value="Chondroitin_lyas"/>
</dbReference>
<dbReference type="GO" id="GO:0016829">
    <property type="term" value="F:lyase activity"/>
    <property type="evidence" value="ECO:0007669"/>
    <property type="project" value="UniProtKB-KW"/>
</dbReference>
<feature type="domain" description="Alginate lyase" evidence="3">
    <location>
        <begin position="54"/>
        <end position="332"/>
    </location>
</feature>
<dbReference type="EMBL" id="SWAU01000122">
    <property type="protein sequence ID" value="TKA96107.1"/>
    <property type="molecule type" value="Genomic_DNA"/>
</dbReference>
<sequence>MREALDATAAGMGRQEPVVYDPAAIAGLGERQRGVALDLSLLAEQALERGPYSVVEKRSVAPSGQLHDYWHPAPYWWPDDTKADGLPYVRRDGKRVPGTNFNDPESDLYDRVRLKAMFDDTTYLAIAARVHGEPRFAAHAAALVRTWFISPETAMTPHLHYAQVRMGHNGNQGPGSGIIEFRDLFYFLDAVRLLEGAGALTAADVAAFRGWLRAYADWLQSSKAGQRECRALNNHGTFFDVQLGAIAAYLGDRALADQICARLPQRIAEQFEPDGTQPQEVARADVRHYVCFNLYAWTSLARIVRAFGVDLWRMRDTEGRGLESAFAWLIRADARHRWSEAGNVMFRTHRMAPLWRDCHAHFPSLTGAPHPSDAALKRILYPNFDIVPLWGLTRV</sequence>
<dbReference type="InterPro" id="IPR008397">
    <property type="entry name" value="Alginate_lyase_dom"/>
</dbReference>
<protein>
    <recommendedName>
        <fullName evidence="3">Alginate lyase domain-containing protein</fullName>
    </recommendedName>
</protein>
<keyword evidence="1" id="KW-0732">Signal</keyword>
<dbReference type="RefSeq" id="WP_136793021.1">
    <property type="nucleotide sequence ID" value="NZ_SWAU01000122.1"/>
</dbReference>
<proteinExistence type="predicted"/>
<comment type="caution">
    <text evidence="4">The sequence shown here is derived from an EMBL/GenBank/DDBJ whole genome shotgun (WGS) entry which is preliminary data.</text>
</comment>
<keyword evidence="2" id="KW-0456">Lyase</keyword>
<dbReference type="SUPFAM" id="SSF48230">
    <property type="entry name" value="Chondroitin AC/alginate lyase"/>
    <property type="match status" value="1"/>
</dbReference>
<name>A0A4V5NLM1_9RHOB</name>
<organism evidence="4 5">
    <name type="scientific">Cereibacter changlensis</name>
    <dbReference type="NCBI Taxonomy" id="402884"/>
    <lineage>
        <taxon>Bacteria</taxon>
        <taxon>Pseudomonadati</taxon>
        <taxon>Pseudomonadota</taxon>
        <taxon>Alphaproteobacteria</taxon>
        <taxon>Rhodobacterales</taxon>
        <taxon>Paracoccaceae</taxon>
        <taxon>Cereibacter</taxon>
    </lineage>
</organism>
<gene>
    <name evidence="4" type="ORF">FAZ78_13270</name>
</gene>
<accession>A0A4V5NLM1</accession>
<dbReference type="Pfam" id="PF05426">
    <property type="entry name" value="Alginate_lyase"/>
    <property type="match status" value="1"/>
</dbReference>
<evidence type="ECO:0000259" key="3">
    <source>
        <dbReference type="Pfam" id="PF05426"/>
    </source>
</evidence>
<reference evidence="4 5" key="1">
    <citation type="submission" date="2019-04" db="EMBL/GenBank/DDBJ databases">
        <title>Crypto-aerobic microbial life in anoxic (sulfidic) marine sediments.</title>
        <authorList>
            <person name="Bhattacharya S."/>
            <person name="Roy C."/>
            <person name="Mondal N."/>
            <person name="Sarkar J."/>
            <person name="Mandal S."/>
            <person name="Rameez M.J."/>
            <person name="Ghosh W."/>
        </authorList>
    </citation>
    <scope>NUCLEOTIDE SEQUENCE [LARGE SCALE GENOMIC DNA]</scope>
    <source>
        <strain evidence="4 5">SBBC</strain>
    </source>
</reference>
<evidence type="ECO:0000313" key="5">
    <source>
        <dbReference type="Proteomes" id="UP000306340"/>
    </source>
</evidence>
<dbReference type="AlphaFoldDB" id="A0A4V5NLM1"/>
<dbReference type="Gene3D" id="1.50.10.100">
    <property type="entry name" value="Chondroitin AC/alginate lyase"/>
    <property type="match status" value="1"/>
</dbReference>
<evidence type="ECO:0000313" key="4">
    <source>
        <dbReference type="EMBL" id="TKA96107.1"/>
    </source>
</evidence>
<dbReference type="Proteomes" id="UP000306340">
    <property type="component" value="Unassembled WGS sequence"/>
</dbReference>
<evidence type="ECO:0000256" key="2">
    <source>
        <dbReference type="ARBA" id="ARBA00023239"/>
    </source>
</evidence>